<sequence>MSQNIDISSGNVYADIGLDNADEMQVKAQLATTIGNIIKSRRLTQVEAAKLLGMTQPRLSNMLRGQFRGISEVKMLECLTRLGRDVQIVVGRPRRTPGRMKVVFA</sequence>
<accession>A0ABM7W1X5</accession>
<dbReference type="EMBL" id="AP025334">
    <property type="protein sequence ID" value="BDD53566.1"/>
    <property type="molecule type" value="Genomic_DNA"/>
</dbReference>
<evidence type="ECO:0000313" key="3">
    <source>
        <dbReference type="Proteomes" id="UP001320460"/>
    </source>
</evidence>
<feature type="domain" description="HTH cro/C1-type" evidence="1">
    <location>
        <begin position="39"/>
        <end position="66"/>
    </location>
</feature>
<dbReference type="CDD" id="cd00093">
    <property type="entry name" value="HTH_XRE"/>
    <property type="match status" value="1"/>
</dbReference>
<gene>
    <name evidence="2" type="ORF">PDTA9734_50530</name>
</gene>
<reference evidence="2 3" key="1">
    <citation type="submission" date="2021-12" db="EMBL/GenBank/DDBJ databases">
        <title>Complete genome sequence of Phytobacter diazotrophicus TA9734.</title>
        <authorList>
            <person name="Kubota H."/>
            <person name="Nakayama Y."/>
            <person name="Ariyoshi T."/>
        </authorList>
    </citation>
    <scope>NUCLEOTIDE SEQUENCE [LARGE SCALE GENOMIC DNA]</scope>
    <source>
        <strain evidence="2 3">TA9734</strain>
    </source>
</reference>
<name>A0ABM7W1X5_9ENTR</name>
<dbReference type="Pfam" id="PF13744">
    <property type="entry name" value="HTH_37"/>
    <property type="match status" value="1"/>
</dbReference>
<dbReference type="PROSITE" id="PS50943">
    <property type="entry name" value="HTH_CROC1"/>
    <property type="match status" value="1"/>
</dbReference>
<dbReference type="Gene3D" id="1.10.260.40">
    <property type="entry name" value="lambda repressor-like DNA-binding domains"/>
    <property type="match status" value="1"/>
</dbReference>
<keyword evidence="3" id="KW-1185">Reference proteome</keyword>
<dbReference type="InterPro" id="IPR010982">
    <property type="entry name" value="Lambda_DNA-bd_dom_sf"/>
</dbReference>
<organism evidence="2 3">
    <name type="scientific">Phytobacter diazotrophicus</name>
    <dbReference type="NCBI Taxonomy" id="395631"/>
    <lineage>
        <taxon>Bacteria</taxon>
        <taxon>Pseudomonadati</taxon>
        <taxon>Pseudomonadota</taxon>
        <taxon>Gammaproteobacteria</taxon>
        <taxon>Enterobacterales</taxon>
        <taxon>Enterobacteriaceae</taxon>
        <taxon>Phytobacter</taxon>
    </lineage>
</organism>
<dbReference type="Proteomes" id="UP001320460">
    <property type="component" value="Chromosome"/>
</dbReference>
<proteinExistence type="predicted"/>
<evidence type="ECO:0000259" key="1">
    <source>
        <dbReference type="PROSITE" id="PS50943"/>
    </source>
</evidence>
<dbReference type="InterPro" id="IPR001387">
    <property type="entry name" value="Cro/C1-type_HTH"/>
</dbReference>
<dbReference type="InterPro" id="IPR039554">
    <property type="entry name" value="HigA2-like_HTH"/>
</dbReference>
<protein>
    <recommendedName>
        <fullName evidence="1">HTH cro/C1-type domain-containing protein</fullName>
    </recommendedName>
</protein>
<dbReference type="RefSeq" id="WP_071194355.1">
    <property type="nucleotide sequence ID" value="NZ_AP025334.1"/>
</dbReference>
<dbReference type="SUPFAM" id="SSF47413">
    <property type="entry name" value="lambda repressor-like DNA-binding domains"/>
    <property type="match status" value="1"/>
</dbReference>
<evidence type="ECO:0000313" key="2">
    <source>
        <dbReference type="EMBL" id="BDD53566.1"/>
    </source>
</evidence>